<accession>W5WK93</accession>
<dbReference type="EMBL" id="CP007155">
    <property type="protein sequence ID" value="AHH98599.1"/>
    <property type="molecule type" value="Genomic_DNA"/>
</dbReference>
<dbReference type="eggNOG" id="ENOG502ZB29">
    <property type="taxonomic scope" value="Bacteria"/>
</dbReference>
<gene>
    <name evidence="2" type="ORF">KALB_5237</name>
</gene>
<organism evidence="2 3">
    <name type="scientific">Kutzneria albida DSM 43870</name>
    <dbReference type="NCBI Taxonomy" id="1449976"/>
    <lineage>
        <taxon>Bacteria</taxon>
        <taxon>Bacillati</taxon>
        <taxon>Actinomycetota</taxon>
        <taxon>Actinomycetes</taxon>
        <taxon>Pseudonocardiales</taxon>
        <taxon>Pseudonocardiaceae</taxon>
        <taxon>Kutzneria</taxon>
    </lineage>
</organism>
<name>W5WK93_9PSEU</name>
<keyword evidence="3" id="KW-1185">Reference proteome</keyword>
<sequence length="411" mass="45207">MDEFDLFSPDPEGESASDAAFLERLQAFVAPVARHSDAVVKDPDMLKWAQAVYEAFGDLDDTGEGLTAAELEAACGQAGPGSFESRINVFKALGLLRPPKPHHHRLIFNPTGVAALLLFDRLRRDDGVQEILLLLDQTTKGIEDGLLGPDDVTARLAMLRRALAINAGELARLRTRPVDELLVLRRNHRAADRLLSDARTLVELVETRFPQLSAAGGQLITQALRYSAAANELVDRLLRQVLAERDFSMLLPEQYRTAALYSNTDALAAVFAGTVFDKPTVALSPEQILVTLEQHRPREVRQRPPRPVDLPVAEDPVERARQRREAQRRRRRAAAQLHLKGQFDIDLTAEIQAAGWPGAARLVADLLAAAADPEVPVTVTLATTLLVDGKAEVTYTTPVRLSRAEKDHHDG</sequence>
<proteinExistence type="predicted"/>
<feature type="compositionally biased region" description="Basic and acidic residues" evidence="1">
    <location>
        <begin position="316"/>
        <end position="325"/>
    </location>
</feature>
<dbReference type="AlphaFoldDB" id="W5WK93"/>
<evidence type="ECO:0000256" key="1">
    <source>
        <dbReference type="SAM" id="MobiDB-lite"/>
    </source>
</evidence>
<dbReference type="KEGG" id="kal:KALB_5237"/>
<protein>
    <submittedName>
        <fullName evidence="2">Uncharacterized protein</fullName>
    </submittedName>
</protein>
<reference evidence="2 3" key="1">
    <citation type="journal article" date="2014" name="BMC Genomics">
        <title>Complete genome sequence of producer of the glycopeptide antibiotic Aculeximycin Kutzneria albida DSM 43870T, a representative of minor genus of Pseudonocardiaceae.</title>
        <authorList>
            <person name="Rebets Y."/>
            <person name="Tokovenko B."/>
            <person name="Lushchyk I."/>
            <person name="Ruckert C."/>
            <person name="Zaburannyi N."/>
            <person name="Bechthold A."/>
            <person name="Kalinowski J."/>
            <person name="Luzhetskyy A."/>
        </authorList>
    </citation>
    <scope>NUCLEOTIDE SEQUENCE [LARGE SCALE GENOMIC DNA]</scope>
    <source>
        <strain evidence="2">DSM 43870</strain>
    </source>
</reference>
<evidence type="ECO:0000313" key="2">
    <source>
        <dbReference type="EMBL" id="AHH98599.1"/>
    </source>
</evidence>
<dbReference type="RefSeq" id="WP_025358599.1">
    <property type="nucleotide sequence ID" value="NZ_CP007155.1"/>
</dbReference>
<dbReference type="Proteomes" id="UP000019225">
    <property type="component" value="Chromosome"/>
</dbReference>
<dbReference type="STRING" id="1449976.KALB_5237"/>
<feature type="region of interest" description="Disordered" evidence="1">
    <location>
        <begin position="297"/>
        <end position="330"/>
    </location>
</feature>
<evidence type="ECO:0000313" key="3">
    <source>
        <dbReference type="Proteomes" id="UP000019225"/>
    </source>
</evidence>
<dbReference type="HOGENOM" id="CLU_642380_0_0_11"/>
<dbReference type="OrthoDB" id="3956784at2"/>